<comment type="caution">
    <text evidence="1">The sequence shown here is derived from an EMBL/GenBank/DDBJ whole genome shotgun (WGS) entry which is preliminary data.</text>
</comment>
<sequence length="190" mass="22378">MEMQPLLTEVKTREDLRRWLEENHATEKCCWVCVSMKPSPDTLLYLDVVEECLCFGWIDGIKKTASAGIGIMQRLSPRARGSSWTELNKQRALRLERLGLMSEHGRKTYPLGGLHEFAIDEQIERELREDPQTFENFLAFPESYRRIRLDTIQSCRKQPELFASRLNKFLDHTKQNRMYGQWNDNGRLLE</sequence>
<evidence type="ECO:0000313" key="2">
    <source>
        <dbReference type="Proteomes" id="UP001380953"/>
    </source>
</evidence>
<dbReference type="Proteomes" id="UP001380953">
    <property type="component" value="Unassembled WGS sequence"/>
</dbReference>
<organism evidence="1 2">
    <name type="scientific">Saccharibacillus sacchari</name>
    <dbReference type="NCBI Taxonomy" id="456493"/>
    <lineage>
        <taxon>Bacteria</taxon>
        <taxon>Bacillati</taxon>
        <taxon>Bacillota</taxon>
        <taxon>Bacilli</taxon>
        <taxon>Bacillales</taxon>
        <taxon>Paenibacillaceae</taxon>
        <taxon>Saccharibacillus</taxon>
    </lineage>
</organism>
<reference evidence="1" key="1">
    <citation type="submission" date="2024-03" db="EMBL/GenBank/DDBJ databases">
        <title>Whole genome sequecning of epiphytes from Marcgravia umbellata leaves.</title>
        <authorList>
            <person name="Kumar G."/>
            <person name="Savka M.A."/>
        </authorList>
    </citation>
    <scope>NUCLEOTIDE SEQUENCE</scope>
    <source>
        <strain evidence="1">RIT_BL5</strain>
    </source>
</reference>
<protein>
    <submittedName>
        <fullName evidence="1">YdeI/OmpD-associated family protein</fullName>
    </submittedName>
</protein>
<accession>A0ACC6PK42</accession>
<gene>
    <name evidence="1" type="ORF">WKI47_24995</name>
</gene>
<evidence type="ECO:0000313" key="1">
    <source>
        <dbReference type="EMBL" id="MEJ8307180.1"/>
    </source>
</evidence>
<keyword evidence="2" id="KW-1185">Reference proteome</keyword>
<name>A0ACC6PK42_9BACL</name>
<dbReference type="EMBL" id="JBBKAR010000061">
    <property type="protein sequence ID" value="MEJ8307180.1"/>
    <property type="molecule type" value="Genomic_DNA"/>
</dbReference>
<proteinExistence type="predicted"/>